<gene>
    <name evidence="1" type="ORF">B2M20_10150</name>
</gene>
<dbReference type="AlphaFoldDB" id="A0A1V4HY21"/>
<dbReference type="EMBL" id="MWPQ01000040">
    <property type="protein sequence ID" value="OPH82881.1"/>
    <property type="molecule type" value="Genomic_DNA"/>
</dbReference>
<name>A0A1V4HY21_NITVU</name>
<organism evidence="1 2">
    <name type="scientific">Nitrobacter vulgaris</name>
    <dbReference type="NCBI Taxonomy" id="29421"/>
    <lineage>
        <taxon>Bacteria</taxon>
        <taxon>Pseudomonadati</taxon>
        <taxon>Pseudomonadota</taxon>
        <taxon>Alphaproteobacteria</taxon>
        <taxon>Hyphomicrobiales</taxon>
        <taxon>Nitrobacteraceae</taxon>
        <taxon>Nitrobacter</taxon>
    </lineage>
</organism>
<dbReference type="STRING" id="29421.B2M20_10150"/>
<evidence type="ECO:0000313" key="2">
    <source>
        <dbReference type="Proteomes" id="UP000189940"/>
    </source>
</evidence>
<evidence type="ECO:0000313" key="1">
    <source>
        <dbReference type="EMBL" id="OPH82881.1"/>
    </source>
</evidence>
<comment type="caution">
    <text evidence="1">The sequence shown here is derived from an EMBL/GenBank/DDBJ whole genome shotgun (WGS) entry which is preliminary data.</text>
</comment>
<accession>A0A1V4HY21</accession>
<proteinExistence type="predicted"/>
<dbReference type="Proteomes" id="UP000189940">
    <property type="component" value="Unassembled WGS sequence"/>
</dbReference>
<protein>
    <recommendedName>
        <fullName evidence="3">DUF2946 domain-containing protein</fullName>
    </recommendedName>
</protein>
<dbReference type="RefSeq" id="WP_079446911.1">
    <property type="nucleotide sequence ID" value="NZ_MWPQ01000040.1"/>
</dbReference>
<sequence>MNHKRYLKFLPLARMMMFLAVGTLLIQTMMMSISQVSAATGVLPEPAVVLSGSMHYHGHLAGHVHVHHGDIAEGHVHSQADRHHDGDFAPLLCILFCMSVTIPTAPILSDPTGFVGLVQLPPSERADGIDPAALIRPPSTPSIA</sequence>
<keyword evidence="2" id="KW-1185">Reference proteome</keyword>
<evidence type="ECO:0008006" key="3">
    <source>
        <dbReference type="Google" id="ProtNLM"/>
    </source>
</evidence>
<reference evidence="1 2" key="1">
    <citation type="submission" date="2017-02" db="EMBL/GenBank/DDBJ databases">
        <title>Genome sequence of the nitrite-oxidizing bacterium Nitrobacter vulgaris strain Ab1.</title>
        <authorList>
            <person name="Mellbye B.L."/>
            <person name="Davis E.W."/>
            <person name="Spieck E."/>
            <person name="Chang J.H."/>
            <person name="Bottomley P.J."/>
            <person name="Sayavedra-Soto L.A."/>
        </authorList>
    </citation>
    <scope>NUCLEOTIDE SEQUENCE [LARGE SCALE GENOMIC DNA]</scope>
    <source>
        <strain evidence="1 2">Ab1</strain>
    </source>
</reference>